<organism evidence="6 7">
    <name type="scientific">Conger conger</name>
    <name type="common">Conger eel</name>
    <name type="synonym">Muraena conger</name>
    <dbReference type="NCBI Taxonomy" id="82655"/>
    <lineage>
        <taxon>Eukaryota</taxon>
        <taxon>Metazoa</taxon>
        <taxon>Chordata</taxon>
        <taxon>Craniata</taxon>
        <taxon>Vertebrata</taxon>
        <taxon>Euteleostomi</taxon>
        <taxon>Actinopterygii</taxon>
        <taxon>Neopterygii</taxon>
        <taxon>Teleostei</taxon>
        <taxon>Anguilliformes</taxon>
        <taxon>Congridae</taxon>
        <taxon>Conger</taxon>
    </lineage>
</organism>
<proteinExistence type="predicted"/>
<dbReference type="Proteomes" id="UP001152803">
    <property type="component" value="Unassembled WGS sequence"/>
</dbReference>
<feature type="compositionally biased region" description="Acidic residues" evidence="5">
    <location>
        <begin position="990"/>
        <end position="1001"/>
    </location>
</feature>
<dbReference type="PANTHER" id="PTHR44324:SF6">
    <property type="entry name" value="EF-HAND CALCIUM BINDING DOMAIN 8"/>
    <property type="match status" value="1"/>
</dbReference>
<feature type="compositionally biased region" description="Polar residues" evidence="5">
    <location>
        <begin position="1"/>
        <end position="11"/>
    </location>
</feature>
<dbReference type="EMBL" id="JAFJMO010000011">
    <property type="protein sequence ID" value="KAJ8263588.1"/>
    <property type="molecule type" value="Genomic_DNA"/>
</dbReference>
<dbReference type="OrthoDB" id="5980302at2759"/>
<keyword evidence="2 4" id="KW-0853">WD repeat</keyword>
<dbReference type="Gene3D" id="1.10.238.10">
    <property type="entry name" value="EF-hand"/>
    <property type="match status" value="1"/>
</dbReference>
<feature type="region of interest" description="Disordered" evidence="5">
    <location>
        <begin position="974"/>
        <end position="1030"/>
    </location>
</feature>
<feature type="compositionally biased region" description="Basic and acidic residues" evidence="5">
    <location>
        <begin position="1114"/>
        <end position="1128"/>
    </location>
</feature>
<dbReference type="PROSITE" id="PS50294">
    <property type="entry name" value="WD_REPEATS_REGION"/>
    <property type="match status" value="2"/>
</dbReference>
<dbReference type="PROSITE" id="PS50082">
    <property type="entry name" value="WD_REPEATS_2"/>
    <property type="match status" value="3"/>
</dbReference>
<dbReference type="AlphaFoldDB" id="A0A9Q1HVJ5"/>
<dbReference type="InterPro" id="IPR011047">
    <property type="entry name" value="Quinoprotein_ADH-like_sf"/>
</dbReference>
<dbReference type="InterPro" id="IPR051242">
    <property type="entry name" value="WD-EF-hand_domain"/>
</dbReference>
<dbReference type="SUPFAM" id="SSF50998">
    <property type="entry name" value="Quinoprotein alcohol dehydrogenase-like"/>
    <property type="match status" value="1"/>
</dbReference>
<feature type="region of interest" description="Disordered" evidence="5">
    <location>
        <begin position="1114"/>
        <end position="1149"/>
    </location>
</feature>
<feature type="compositionally biased region" description="Low complexity" evidence="5">
    <location>
        <begin position="1002"/>
        <end position="1017"/>
    </location>
</feature>
<accession>A0A9Q1HVJ5</accession>
<feature type="repeat" description="WD" evidence="4">
    <location>
        <begin position="550"/>
        <end position="591"/>
    </location>
</feature>
<evidence type="ECO:0000313" key="6">
    <source>
        <dbReference type="EMBL" id="KAJ8263588.1"/>
    </source>
</evidence>
<evidence type="ECO:0000313" key="7">
    <source>
        <dbReference type="Proteomes" id="UP001152803"/>
    </source>
</evidence>
<evidence type="ECO:0000256" key="2">
    <source>
        <dbReference type="ARBA" id="ARBA00022574"/>
    </source>
</evidence>
<feature type="compositionally biased region" description="Low complexity" evidence="5">
    <location>
        <begin position="716"/>
        <end position="734"/>
    </location>
</feature>
<dbReference type="InterPro" id="IPR019775">
    <property type="entry name" value="WD40_repeat_CS"/>
</dbReference>
<dbReference type="SUPFAM" id="SSF47473">
    <property type="entry name" value="EF-hand"/>
    <property type="match status" value="1"/>
</dbReference>
<dbReference type="Pfam" id="PF00400">
    <property type="entry name" value="WD40"/>
    <property type="match status" value="1"/>
</dbReference>
<dbReference type="InterPro" id="IPR011992">
    <property type="entry name" value="EF-hand-dom_pair"/>
</dbReference>
<keyword evidence="3" id="KW-0677">Repeat</keyword>
<sequence length="1149" mass="128207">MESTPGDNSYGNVVKKTPDRGLNPDRDKQKNNAEQQNTCPELVKNSGLEEQAEDGGECPIEAKNKDKHRRLLEAVFRDPTFKVKGSLNMARFREVMRNLGVNTSDEDLNVMFMKVDASCVGKVFWEEIKMYLLLENEARDSMHKSLRRCYFPEHIKILRESMQRSNSKAIVGLQFYSFKHPQPQEDQAAAGGWADDMCKNRIEPGQYMSITQDGKLSYWTENLKHMYTLLLDDLKQAHAVMYQKIWVTHMICMRNIDLLAISSTSNHLEFYDISARKCTIAFTLTGVEPVTVMDYWSNGKRAVFSVGDTSGGVTVFTSCDVGKNGIFNRRTSKTGSNCHISMAGLLKNKSDNHFCFKVAILGGTCQQIRFLANLNIVASCAAFDKTAMVLTRVPDSHKSEIHHSIFKLPKGIMCFDYSPELNILDIVVNGRDKKVISISRDKNLRIWDLHDYTCLQKIRPSEIPMGRPPITALHYTRDTNTLVIATSLMGVLQGEMEDLNARLKESTHKDPVCTALYNTHFKQVVSGCYSGVVCVWDILTGDKAMEFLTSPGRDTEMTVMAFDGPQRRLLTGASDGAVRLWNFNNGVLLLKLPVLDKNEVTGILNFNNKIYISGWSKRIICYKNVQTDVKMEHSVWMRYHTEDIYSIHAYGNKMVVTASYNGDIIVWNTSTEDPLCWFNASQGPRPLLLETLKEKATEQNRGTPKQPAPDQERATQQGRGTPRSSGSRPGSSQSELMQDEDVDAEESEGGQGDEEEAMPNLLSPEELAKPSMAVEKALFLGTRTPSQDTAVLLTCTVDGYVCAWSICDQGGLLGRFRPTQGEDTTITAMSTDPSDQILLTGDSHGFITLWDIKDYCCCMAGGMEVTKEPGDAPGLSTNDSQEEGLKMMMNVMMEDQKTEVWDGLRISVTPPKQLSSWQCHLRRVIHVGYVEGLDLLITAGLDCNVRLWTVAGSYIGTYGQVRWRVEDPSTFPKELPADLKRLGAPQAKDLDEEANPEEAEEGAPAAAPVPAAPAAAPQGQPGDDHDLTSTDVLPDLCVTQYCSKKVEETWREWQEKGKVSKILGQAYKPKVTQLGLSGHLDLPTSSSCHEVTRISKFLPCSPLLPVPVVTMPDTLKKQHKTQEEDAHSKQKCRKKPCPTKQQPKDNSHA</sequence>
<evidence type="ECO:0000256" key="4">
    <source>
        <dbReference type="PROSITE-ProRule" id="PRU00221"/>
    </source>
</evidence>
<feature type="repeat" description="WD" evidence="4">
    <location>
        <begin position="505"/>
        <end position="546"/>
    </location>
</feature>
<dbReference type="PROSITE" id="PS00678">
    <property type="entry name" value="WD_REPEATS_1"/>
    <property type="match status" value="2"/>
</dbReference>
<protein>
    <recommendedName>
        <fullName evidence="1">WD repeat-containing protein on Y chromosome</fullName>
    </recommendedName>
</protein>
<evidence type="ECO:0000256" key="1">
    <source>
        <dbReference type="ARBA" id="ARBA00014901"/>
    </source>
</evidence>
<dbReference type="InterPro" id="IPR015943">
    <property type="entry name" value="WD40/YVTN_repeat-like_dom_sf"/>
</dbReference>
<feature type="compositionally biased region" description="Basic and acidic residues" evidence="5">
    <location>
        <begin position="16"/>
        <end position="31"/>
    </location>
</feature>
<dbReference type="SUPFAM" id="SSF50978">
    <property type="entry name" value="WD40 repeat-like"/>
    <property type="match status" value="1"/>
</dbReference>
<name>A0A9Q1HVJ5_CONCO</name>
<dbReference type="Gene3D" id="2.130.10.10">
    <property type="entry name" value="YVTN repeat-like/Quinoprotein amine dehydrogenase"/>
    <property type="match status" value="3"/>
</dbReference>
<feature type="compositionally biased region" description="Acidic residues" evidence="5">
    <location>
        <begin position="737"/>
        <end position="757"/>
    </location>
</feature>
<comment type="caution">
    <text evidence="6">The sequence shown here is derived from an EMBL/GenBank/DDBJ whole genome shotgun (WGS) entry which is preliminary data.</text>
</comment>
<dbReference type="PANTHER" id="PTHR44324">
    <property type="entry name" value="WD40 REPEAT DOMAIN 95"/>
    <property type="match status" value="1"/>
</dbReference>
<feature type="region of interest" description="Disordered" evidence="5">
    <location>
        <begin position="696"/>
        <end position="757"/>
    </location>
</feature>
<reference evidence="6" key="1">
    <citation type="journal article" date="2023" name="Science">
        <title>Genome structures resolve the early diversification of teleost fishes.</title>
        <authorList>
            <person name="Parey E."/>
            <person name="Louis A."/>
            <person name="Montfort J."/>
            <person name="Bouchez O."/>
            <person name="Roques C."/>
            <person name="Iampietro C."/>
            <person name="Lluch J."/>
            <person name="Castinel A."/>
            <person name="Donnadieu C."/>
            <person name="Desvignes T."/>
            <person name="Floi Bucao C."/>
            <person name="Jouanno E."/>
            <person name="Wen M."/>
            <person name="Mejri S."/>
            <person name="Dirks R."/>
            <person name="Jansen H."/>
            <person name="Henkel C."/>
            <person name="Chen W.J."/>
            <person name="Zahm M."/>
            <person name="Cabau C."/>
            <person name="Klopp C."/>
            <person name="Thompson A.W."/>
            <person name="Robinson-Rechavi M."/>
            <person name="Braasch I."/>
            <person name="Lecointre G."/>
            <person name="Bobe J."/>
            <person name="Postlethwait J.H."/>
            <person name="Berthelot C."/>
            <person name="Roest Crollius H."/>
            <person name="Guiguen Y."/>
        </authorList>
    </citation>
    <scope>NUCLEOTIDE SEQUENCE</scope>
    <source>
        <strain evidence="6">Concon-B</strain>
    </source>
</reference>
<feature type="repeat" description="WD" evidence="4">
    <location>
        <begin position="819"/>
        <end position="853"/>
    </location>
</feature>
<dbReference type="SMART" id="SM00320">
    <property type="entry name" value="WD40"/>
    <property type="match status" value="6"/>
</dbReference>
<dbReference type="InterPro" id="IPR036322">
    <property type="entry name" value="WD40_repeat_dom_sf"/>
</dbReference>
<feature type="region of interest" description="Disordered" evidence="5">
    <location>
        <begin position="1"/>
        <end position="62"/>
    </location>
</feature>
<keyword evidence="7" id="KW-1185">Reference proteome</keyword>
<evidence type="ECO:0000256" key="5">
    <source>
        <dbReference type="SAM" id="MobiDB-lite"/>
    </source>
</evidence>
<dbReference type="InterPro" id="IPR001680">
    <property type="entry name" value="WD40_rpt"/>
</dbReference>
<evidence type="ECO:0000256" key="3">
    <source>
        <dbReference type="ARBA" id="ARBA00022737"/>
    </source>
</evidence>
<gene>
    <name evidence="6" type="ORF">COCON_G00160450</name>
</gene>